<dbReference type="Pfam" id="PF01590">
    <property type="entry name" value="GAF"/>
    <property type="match status" value="1"/>
</dbReference>
<dbReference type="InterPro" id="IPR050706">
    <property type="entry name" value="Cyclic-di-GMP_PDE-like"/>
</dbReference>
<dbReference type="Gene3D" id="3.30.450.40">
    <property type="match status" value="1"/>
</dbReference>
<dbReference type="PANTHER" id="PTHR33121">
    <property type="entry name" value="CYCLIC DI-GMP PHOSPHODIESTERASE PDEF"/>
    <property type="match status" value="1"/>
</dbReference>
<feature type="domain" description="EAL" evidence="1">
    <location>
        <begin position="345"/>
        <end position="598"/>
    </location>
</feature>
<dbReference type="Proteomes" id="UP000542125">
    <property type="component" value="Unassembled WGS sequence"/>
</dbReference>
<gene>
    <name evidence="2" type="ORF">FHW18_004655</name>
</gene>
<evidence type="ECO:0000313" key="2">
    <source>
        <dbReference type="EMBL" id="NYE85348.1"/>
    </source>
</evidence>
<dbReference type="GO" id="GO:0071111">
    <property type="term" value="F:cyclic-guanylate-specific phosphodiesterase activity"/>
    <property type="evidence" value="ECO:0007669"/>
    <property type="project" value="InterPro"/>
</dbReference>
<dbReference type="PANTHER" id="PTHR33121:SF19">
    <property type="entry name" value="CYCLIC DI-GMP PHOSPHODIESTERASE PA2567"/>
    <property type="match status" value="1"/>
</dbReference>
<protein>
    <submittedName>
        <fullName evidence="2">EAL domain-containing protein (Putative c-di-GMP-specific phosphodiesterase class I)/GGDEF domain-containing protein</fullName>
    </submittedName>
</protein>
<proteinExistence type="predicted"/>
<dbReference type="Gene3D" id="3.20.20.450">
    <property type="entry name" value="EAL domain"/>
    <property type="match status" value="1"/>
</dbReference>
<dbReference type="InterPro" id="IPR003018">
    <property type="entry name" value="GAF"/>
</dbReference>
<dbReference type="RefSeq" id="WP_179589310.1">
    <property type="nucleotide sequence ID" value="NZ_JACBYR010000002.1"/>
</dbReference>
<accession>A0A7Y9LQ12</accession>
<dbReference type="Gene3D" id="3.30.70.270">
    <property type="match status" value="1"/>
</dbReference>
<organism evidence="2 3">
    <name type="scientific">Pigmentiphaga litoralis</name>
    <dbReference type="NCBI Taxonomy" id="516702"/>
    <lineage>
        <taxon>Bacteria</taxon>
        <taxon>Pseudomonadati</taxon>
        <taxon>Pseudomonadota</taxon>
        <taxon>Betaproteobacteria</taxon>
        <taxon>Burkholderiales</taxon>
        <taxon>Alcaligenaceae</taxon>
        <taxon>Pigmentiphaga</taxon>
    </lineage>
</organism>
<dbReference type="InterPro" id="IPR000160">
    <property type="entry name" value="GGDEF_dom"/>
</dbReference>
<dbReference type="SUPFAM" id="SSF141868">
    <property type="entry name" value="EAL domain-like"/>
    <property type="match status" value="1"/>
</dbReference>
<dbReference type="SMART" id="SM00065">
    <property type="entry name" value="GAF"/>
    <property type="match status" value="1"/>
</dbReference>
<dbReference type="InterPro" id="IPR029787">
    <property type="entry name" value="Nucleotide_cyclase"/>
</dbReference>
<dbReference type="SUPFAM" id="SSF55781">
    <property type="entry name" value="GAF domain-like"/>
    <property type="match status" value="1"/>
</dbReference>
<dbReference type="PROSITE" id="PS50883">
    <property type="entry name" value="EAL"/>
    <property type="match status" value="1"/>
</dbReference>
<name>A0A7Y9LQ12_9BURK</name>
<evidence type="ECO:0000259" key="1">
    <source>
        <dbReference type="PROSITE" id="PS50883"/>
    </source>
</evidence>
<dbReference type="AlphaFoldDB" id="A0A7Y9LQ12"/>
<dbReference type="InterPro" id="IPR001633">
    <property type="entry name" value="EAL_dom"/>
</dbReference>
<comment type="caution">
    <text evidence="2">The sequence shown here is derived from an EMBL/GenBank/DDBJ whole genome shotgun (WGS) entry which is preliminary data.</text>
</comment>
<dbReference type="SMART" id="SM00267">
    <property type="entry name" value="GGDEF"/>
    <property type="match status" value="1"/>
</dbReference>
<evidence type="ECO:0000313" key="3">
    <source>
        <dbReference type="Proteomes" id="UP000542125"/>
    </source>
</evidence>
<dbReference type="EMBL" id="JACBYR010000002">
    <property type="protein sequence ID" value="NYE85348.1"/>
    <property type="molecule type" value="Genomic_DNA"/>
</dbReference>
<dbReference type="InterPro" id="IPR043128">
    <property type="entry name" value="Rev_trsase/Diguanyl_cyclase"/>
</dbReference>
<sequence>MATIIGYHRDIMRDDAEREQARLDVLHALDLLDIVHDENFDQITRLAAFCFDMPVVLISLVDRDRQKFMSRVGTDLTGTAREVSICAHAIQQRGLFEVADLTTDTRFSSNPLVIDSPGIQFYAGAPLVTDSGHAIGTLCLIDFRPRSLTDIERTHLLSLAQMVMTQVALRQVVGHRDAVSGLPNRQQFVRHLQALPTLYRGEDRLLVLIEVMDLARAIDMGQALSIKAVETLIYEVGVNVSKHLAGVATLYHVGTSRYAFVMANDRTTDHHAFLTELIAVASRTLVIESVPLQPDVHLGLVELRLEDGGLGDALRQAMSAVTASLKEHRPWTWYDADRDARFRRNFRLAVDMPRALAEHQLYLVYQPRVDLTSGRVTAVEALLRWAHPRLGEVGPAEFIPVVERTALMQPLTLWVVDAALAQLARWSSTCPDLRVSVNLSARDFDGDALPDALRDACARHGIAPDRLEVEVTEGEWLYRNASVARQLADMVADGVNLAIDDFGTGYSNFGYLSDIPASIVKLDQSLVRHLPDIPRDQHITRAILDLARDLGYRTVAEGVEDARTLRLLQDWQCDEAQGYYLSRPIPASDIDAFVREYRGG</sequence>
<dbReference type="CDD" id="cd01948">
    <property type="entry name" value="EAL"/>
    <property type="match status" value="1"/>
</dbReference>
<dbReference type="Pfam" id="PF00563">
    <property type="entry name" value="EAL"/>
    <property type="match status" value="1"/>
</dbReference>
<dbReference type="SUPFAM" id="SSF55073">
    <property type="entry name" value="Nucleotide cyclase"/>
    <property type="match status" value="1"/>
</dbReference>
<reference evidence="2 3" key="1">
    <citation type="submission" date="2020-07" db="EMBL/GenBank/DDBJ databases">
        <title>Genomic Encyclopedia of Type Strains, Phase IV (KMG-V): Genome sequencing to study the core and pangenomes of soil and plant-associated prokaryotes.</title>
        <authorList>
            <person name="Whitman W."/>
        </authorList>
    </citation>
    <scope>NUCLEOTIDE SEQUENCE [LARGE SCALE GENOMIC DNA]</scope>
    <source>
        <strain evidence="2 3">SAS40</strain>
    </source>
</reference>
<dbReference type="InterPro" id="IPR035919">
    <property type="entry name" value="EAL_sf"/>
</dbReference>
<keyword evidence="3" id="KW-1185">Reference proteome</keyword>
<dbReference type="InterPro" id="IPR029016">
    <property type="entry name" value="GAF-like_dom_sf"/>
</dbReference>
<dbReference type="SMART" id="SM00052">
    <property type="entry name" value="EAL"/>
    <property type="match status" value="1"/>
</dbReference>